<comment type="caution">
    <text evidence="3">The sequence shown here is derived from an EMBL/GenBank/DDBJ whole genome shotgun (WGS) entry which is preliminary data.</text>
</comment>
<dbReference type="InterPro" id="IPR012223">
    <property type="entry name" value="TEII"/>
</dbReference>
<proteinExistence type="inferred from homology"/>
<gene>
    <name evidence="3" type="ORF">F0254_22730</name>
</gene>
<evidence type="ECO:0000256" key="1">
    <source>
        <dbReference type="ARBA" id="ARBA00007169"/>
    </source>
</evidence>
<dbReference type="InterPro" id="IPR001031">
    <property type="entry name" value="Thioesterase"/>
</dbReference>
<name>A0A7Y4B6U8_VIBAL</name>
<organism evidence="3 4">
    <name type="scientific">Vibrio alginolyticus</name>
    <dbReference type="NCBI Taxonomy" id="663"/>
    <lineage>
        <taxon>Bacteria</taxon>
        <taxon>Pseudomonadati</taxon>
        <taxon>Pseudomonadota</taxon>
        <taxon>Gammaproteobacteria</taxon>
        <taxon>Vibrionales</taxon>
        <taxon>Vibrionaceae</taxon>
        <taxon>Vibrio</taxon>
    </lineage>
</organism>
<comment type="similarity">
    <text evidence="1">Belongs to the thioesterase family.</text>
</comment>
<feature type="domain" description="Thioesterase" evidence="2">
    <location>
        <begin position="35"/>
        <end position="259"/>
    </location>
</feature>
<evidence type="ECO:0000313" key="3">
    <source>
        <dbReference type="EMBL" id="NOI11648.1"/>
    </source>
</evidence>
<protein>
    <submittedName>
        <fullName evidence="3">Thioesterase</fullName>
    </submittedName>
</protein>
<dbReference type="Proteomes" id="UP000532247">
    <property type="component" value="Unassembled WGS sequence"/>
</dbReference>
<dbReference type="RefSeq" id="WP_171346230.1">
    <property type="nucleotide sequence ID" value="NZ_VTYF01000020.1"/>
</dbReference>
<dbReference type="Gene3D" id="3.40.50.1820">
    <property type="entry name" value="alpha/beta hydrolase"/>
    <property type="match status" value="1"/>
</dbReference>
<accession>A0A7Y4B6U8</accession>
<dbReference type="EMBL" id="VTYF01000020">
    <property type="protein sequence ID" value="NOI11648.1"/>
    <property type="molecule type" value="Genomic_DNA"/>
</dbReference>
<dbReference type="PANTHER" id="PTHR11487:SF0">
    <property type="entry name" value="S-ACYL FATTY ACID SYNTHASE THIOESTERASE, MEDIUM CHAIN"/>
    <property type="match status" value="1"/>
</dbReference>
<reference evidence="3 4" key="1">
    <citation type="submission" date="2019-09" db="EMBL/GenBank/DDBJ databases">
        <title>Draft genome sequencing and comparative genomics of hatchery-associated Vibrios.</title>
        <authorList>
            <person name="Kehlet-Delgado H."/>
            <person name="Mueller R.S."/>
        </authorList>
    </citation>
    <scope>NUCLEOTIDE SEQUENCE [LARGE SCALE GENOMIC DNA]</scope>
    <source>
        <strain evidence="3 4">081416A</strain>
    </source>
</reference>
<dbReference type="PANTHER" id="PTHR11487">
    <property type="entry name" value="THIOESTERASE"/>
    <property type="match status" value="1"/>
</dbReference>
<evidence type="ECO:0000259" key="2">
    <source>
        <dbReference type="Pfam" id="PF00975"/>
    </source>
</evidence>
<dbReference type="InterPro" id="IPR029058">
    <property type="entry name" value="AB_hydrolase_fold"/>
</dbReference>
<dbReference type="GO" id="GO:0008610">
    <property type="term" value="P:lipid biosynthetic process"/>
    <property type="evidence" value="ECO:0007669"/>
    <property type="project" value="TreeGrafter"/>
</dbReference>
<sequence>MNRPDTSGIFYEGKKPMSQHTTFIKLKTSQEPKLRLLCFPYAGGGTATFVPYAKSLPNHVELWVIQPPGKCARIKEAPYETMAPLVEEICQAWLGSPDVPSVFWGHSLGSRIALEFTHQLSVLGAPLPVGFIASGSKCPRKRAIASGIASLTDRDFVQRVRQIGGMEPQIAEHEELLSLVLPGLKADFRIAETYTYIGSSGLPLSVPLCLFSGRHDSLAPSSEMAGWRSLFEHCVESRIFEGDHFFIDHQIDDVAKALNYILNQALELLASCSEC</sequence>
<dbReference type="Pfam" id="PF00975">
    <property type="entry name" value="Thioesterase"/>
    <property type="match status" value="1"/>
</dbReference>
<dbReference type="SUPFAM" id="SSF53474">
    <property type="entry name" value="alpha/beta-Hydrolases"/>
    <property type="match status" value="1"/>
</dbReference>
<evidence type="ECO:0000313" key="4">
    <source>
        <dbReference type="Proteomes" id="UP000532247"/>
    </source>
</evidence>
<dbReference type="AlphaFoldDB" id="A0A7Y4B6U8"/>